<evidence type="ECO:0000313" key="1">
    <source>
        <dbReference type="EMBL" id="MPC67954.1"/>
    </source>
</evidence>
<dbReference type="Proteomes" id="UP000324222">
    <property type="component" value="Unassembled WGS sequence"/>
</dbReference>
<reference evidence="1 2" key="1">
    <citation type="submission" date="2019-05" db="EMBL/GenBank/DDBJ databases">
        <title>Another draft genome of Portunus trituberculatus and its Hox gene families provides insights of decapod evolution.</title>
        <authorList>
            <person name="Jeong J.-H."/>
            <person name="Song I."/>
            <person name="Kim S."/>
            <person name="Choi T."/>
            <person name="Kim D."/>
            <person name="Ryu S."/>
            <person name="Kim W."/>
        </authorList>
    </citation>
    <scope>NUCLEOTIDE SEQUENCE [LARGE SCALE GENOMIC DNA]</scope>
    <source>
        <tissue evidence="1">Muscle</tissue>
    </source>
</reference>
<organism evidence="1 2">
    <name type="scientific">Portunus trituberculatus</name>
    <name type="common">Swimming crab</name>
    <name type="synonym">Neptunus trituberculatus</name>
    <dbReference type="NCBI Taxonomy" id="210409"/>
    <lineage>
        <taxon>Eukaryota</taxon>
        <taxon>Metazoa</taxon>
        <taxon>Ecdysozoa</taxon>
        <taxon>Arthropoda</taxon>
        <taxon>Crustacea</taxon>
        <taxon>Multicrustacea</taxon>
        <taxon>Malacostraca</taxon>
        <taxon>Eumalacostraca</taxon>
        <taxon>Eucarida</taxon>
        <taxon>Decapoda</taxon>
        <taxon>Pleocyemata</taxon>
        <taxon>Brachyura</taxon>
        <taxon>Eubrachyura</taxon>
        <taxon>Portunoidea</taxon>
        <taxon>Portunidae</taxon>
        <taxon>Portuninae</taxon>
        <taxon>Portunus</taxon>
    </lineage>
</organism>
<accession>A0A5B7HH74</accession>
<comment type="caution">
    <text evidence="1">The sequence shown here is derived from an EMBL/GenBank/DDBJ whole genome shotgun (WGS) entry which is preliminary data.</text>
</comment>
<dbReference type="EMBL" id="VSRR010027019">
    <property type="protein sequence ID" value="MPC67954.1"/>
    <property type="molecule type" value="Genomic_DNA"/>
</dbReference>
<gene>
    <name evidence="1" type="ORF">E2C01_062141</name>
</gene>
<evidence type="ECO:0000313" key="2">
    <source>
        <dbReference type="Proteomes" id="UP000324222"/>
    </source>
</evidence>
<sequence>MLSGYITIKNVTFAVDYFEQHCQNTTERHTCCYAWQCGSLALPRVSAVIRLNEFSEDIHTHLASCLCSGGCFVLTQKAVCSYTKSGGQGGSVWRLEDDARRIKKSRPTSVVTGNQAHSQDRLVEVRGQGGGEPAHQILTLGEGLAGGD</sequence>
<name>A0A5B7HH74_PORTR</name>
<protein>
    <submittedName>
        <fullName evidence="1">Uncharacterized protein</fullName>
    </submittedName>
</protein>
<dbReference type="AlphaFoldDB" id="A0A5B7HH74"/>
<keyword evidence="2" id="KW-1185">Reference proteome</keyword>
<proteinExistence type="predicted"/>